<evidence type="ECO:0000256" key="8">
    <source>
        <dbReference type="ARBA" id="ARBA00022840"/>
    </source>
</evidence>
<comment type="caution">
    <text evidence="19">Lacks conserved residue(s) required for the propagation of feature annotation.</text>
</comment>
<feature type="binding site" evidence="18">
    <location>
        <position position="1019"/>
    </location>
    <ligand>
        <name>Mg(2+)</name>
        <dbReference type="ChEBI" id="CHEBI:18420"/>
    </ligand>
</feature>
<evidence type="ECO:0000259" key="21">
    <source>
        <dbReference type="Pfam" id="PF16209"/>
    </source>
</evidence>
<evidence type="ECO:0000256" key="17">
    <source>
        <dbReference type="PIRSR" id="PIRSR606539-2"/>
    </source>
</evidence>
<keyword evidence="5 19" id="KW-0812">Transmembrane</keyword>
<dbReference type="InterPro" id="IPR023299">
    <property type="entry name" value="ATPase_P-typ_cyto_dom_N"/>
</dbReference>
<comment type="similarity">
    <text evidence="3 19">Belongs to the cation transport ATPase (P-type) (TC 3.A.3) family. Type IV subfamily.</text>
</comment>
<feature type="binding site" evidence="17">
    <location>
        <position position="627"/>
    </location>
    <ligand>
        <name>ATP</name>
        <dbReference type="ChEBI" id="CHEBI:30616"/>
    </ligand>
</feature>
<evidence type="ECO:0000256" key="19">
    <source>
        <dbReference type="RuleBase" id="RU362033"/>
    </source>
</evidence>
<comment type="caution">
    <text evidence="23">The sequence shown here is derived from an EMBL/GenBank/DDBJ whole genome shotgun (WGS) entry which is preliminary data.</text>
</comment>
<dbReference type="GO" id="GO:0005524">
    <property type="term" value="F:ATP binding"/>
    <property type="evidence" value="ECO:0007669"/>
    <property type="project" value="UniProtKB-UniRule"/>
</dbReference>
<name>A0A179IFI7_CORDF</name>
<dbReference type="GO" id="GO:0000287">
    <property type="term" value="F:magnesium ion binding"/>
    <property type="evidence" value="ECO:0007669"/>
    <property type="project" value="UniProtKB-UniRule"/>
</dbReference>
<evidence type="ECO:0000256" key="12">
    <source>
        <dbReference type="ARBA" id="ARBA00023055"/>
    </source>
</evidence>
<feature type="domain" description="P-type ATPase N-terminal" evidence="21">
    <location>
        <begin position="168"/>
        <end position="219"/>
    </location>
</feature>
<dbReference type="GO" id="GO:0010008">
    <property type="term" value="C:endosome membrane"/>
    <property type="evidence" value="ECO:0007669"/>
    <property type="project" value="UniProtKB-SubCell"/>
</dbReference>
<dbReference type="EC" id="7.6.2.1" evidence="19"/>
<feature type="binding site" evidence="17">
    <location>
        <position position="927"/>
    </location>
    <ligand>
        <name>ATP</name>
        <dbReference type="ChEBI" id="CHEBI:30616"/>
    </ligand>
</feature>
<accession>A0A179IFI7</accession>
<feature type="region of interest" description="Disordered" evidence="20">
    <location>
        <begin position="135"/>
        <end position="163"/>
    </location>
</feature>
<dbReference type="InterPro" id="IPR032630">
    <property type="entry name" value="P_typ_ATPase_c"/>
</dbReference>
<evidence type="ECO:0000256" key="10">
    <source>
        <dbReference type="ARBA" id="ARBA00022967"/>
    </source>
</evidence>
<keyword evidence="6 18" id="KW-0479">Metal-binding</keyword>
<feature type="binding site" evidence="17">
    <location>
        <position position="928"/>
    </location>
    <ligand>
        <name>ATP</name>
        <dbReference type="ChEBI" id="CHEBI:30616"/>
    </ligand>
</feature>
<dbReference type="Pfam" id="PF13246">
    <property type="entry name" value="Cation_ATPase"/>
    <property type="match status" value="1"/>
</dbReference>
<feature type="binding site" evidence="18">
    <location>
        <position position="628"/>
    </location>
    <ligand>
        <name>Mg(2+)</name>
        <dbReference type="ChEBI" id="CHEBI:18420"/>
    </ligand>
</feature>
<evidence type="ECO:0000256" key="13">
    <source>
        <dbReference type="ARBA" id="ARBA00023136"/>
    </source>
</evidence>
<feature type="binding site" evidence="17">
    <location>
        <position position="929"/>
    </location>
    <ligand>
        <name>ATP</name>
        <dbReference type="ChEBI" id="CHEBI:30616"/>
    </ligand>
</feature>
<dbReference type="OrthoDB" id="377733at2759"/>
<dbReference type="Gene3D" id="3.40.1110.10">
    <property type="entry name" value="Calcium-transporting ATPase, cytoplasmic domain N"/>
    <property type="match status" value="1"/>
</dbReference>
<evidence type="ECO:0000256" key="18">
    <source>
        <dbReference type="PIRSR" id="PIRSR606539-3"/>
    </source>
</evidence>
<dbReference type="EMBL" id="LUKN01001691">
    <property type="protein sequence ID" value="OAR00469.1"/>
    <property type="molecule type" value="Genomic_DNA"/>
</dbReference>
<feature type="binding site" evidence="17">
    <location>
        <position position="739"/>
    </location>
    <ligand>
        <name>ATP</name>
        <dbReference type="ChEBI" id="CHEBI:30616"/>
    </ligand>
</feature>
<organism evidence="23 24">
    <name type="scientific">Cordyceps confragosa</name>
    <name type="common">Lecanicillium lecanii</name>
    <dbReference type="NCBI Taxonomy" id="2714763"/>
    <lineage>
        <taxon>Eukaryota</taxon>
        <taxon>Fungi</taxon>
        <taxon>Dikarya</taxon>
        <taxon>Ascomycota</taxon>
        <taxon>Pezizomycotina</taxon>
        <taxon>Sordariomycetes</taxon>
        <taxon>Hypocreomycetidae</taxon>
        <taxon>Hypocreales</taxon>
        <taxon>Cordycipitaceae</taxon>
        <taxon>Akanthomyces</taxon>
    </lineage>
</organism>
<evidence type="ECO:0000256" key="3">
    <source>
        <dbReference type="ARBA" id="ARBA00008109"/>
    </source>
</evidence>
<dbReference type="PANTHER" id="PTHR24092">
    <property type="entry name" value="PROBABLE PHOSPHOLIPID-TRANSPORTING ATPASE"/>
    <property type="match status" value="1"/>
</dbReference>
<dbReference type="InterPro" id="IPR023214">
    <property type="entry name" value="HAD_sf"/>
</dbReference>
<dbReference type="PROSITE" id="PS00154">
    <property type="entry name" value="ATPASE_E1_E2"/>
    <property type="match status" value="1"/>
</dbReference>
<feature type="binding site" evidence="18">
    <location>
        <position position="1023"/>
    </location>
    <ligand>
        <name>Mg(2+)</name>
        <dbReference type="ChEBI" id="CHEBI:18420"/>
    </ligand>
</feature>
<dbReference type="PRINTS" id="PR00119">
    <property type="entry name" value="CATATPASE"/>
</dbReference>
<evidence type="ECO:0000256" key="1">
    <source>
        <dbReference type="ARBA" id="ARBA00001946"/>
    </source>
</evidence>
<dbReference type="Pfam" id="PF16212">
    <property type="entry name" value="PhoLip_ATPase_C"/>
    <property type="match status" value="1"/>
</dbReference>
<dbReference type="SUPFAM" id="SSF56784">
    <property type="entry name" value="HAD-like"/>
    <property type="match status" value="1"/>
</dbReference>
<feature type="binding site" evidence="17">
    <location>
        <position position="1022"/>
    </location>
    <ligand>
        <name>ATP</name>
        <dbReference type="ChEBI" id="CHEBI:30616"/>
    </ligand>
</feature>
<dbReference type="SUPFAM" id="SSF81660">
    <property type="entry name" value="Metal cation-transporting ATPase, ATP-binding domain N"/>
    <property type="match status" value="1"/>
</dbReference>
<dbReference type="FunFam" id="3.40.50.1000:FF:000009">
    <property type="entry name" value="Phospholipid-transporting ATPase"/>
    <property type="match status" value="1"/>
</dbReference>
<dbReference type="GO" id="GO:0016887">
    <property type="term" value="F:ATP hydrolysis activity"/>
    <property type="evidence" value="ECO:0007669"/>
    <property type="project" value="InterPro"/>
</dbReference>
<evidence type="ECO:0000256" key="6">
    <source>
        <dbReference type="ARBA" id="ARBA00022723"/>
    </source>
</evidence>
<comment type="cofactor">
    <cofactor evidence="1 18">
        <name>Mg(2+)</name>
        <dbReference type="ChEBI" id="CHEBI:18420"/>
    </cofactor>
</comment>
<feature type="domain" description="P-type ATPase C-terminal" evidence="22">
    <location>
        <begin position="1046"/>
        <end position="1274"/>
    </location>
</feature>
<evidence type="ECO:0000313" key="23">
    <source>
        <dbReference type="EMBL" id="OAR00469.1"/>
    </source>
</evidence>
<feature type="transmembrane region" description="Helical" evidence="19">
    <location>
        <begin position="1215"/>
        <end position="1236"/>
    </location>
</feature>
<feature type="transmembrane region" description="Helical" evidence="19">
    <location>
        <begin position="1109"/>
        <end position="1128"/>
    </location>
</feature>
<dbReference type="InterPro" id="IPR018303">
    <property type="entry name" value="ATPase_P-typ_P_site"/>
</dbReference>
<keyword evidence="9 18" id="KW-0460">Magnesium</keyword>
<evidence type="ECO:0000256" key="5">
    <source>
        <dbReference type="ARBA" id="ARBA00022692"/>
    </source>
</evidence>
<dbReference type="GO" id="GO:0006897">
    <property type="term" value="P:endocytosis"/>
    <property type="evidence" value="ECO:0007669"/>
    <property type="project" value="TreeGrafter"/>
</dbReference>
<feature type="binding site" evidence="17">
    <location>
        <position position="626"/>
    </location>
    <ligand>
        <name>ATP</name>
        <dbReference type="ChEBI" id="CHEBI:30616"/>
    </ligand>
</feature>
<evidence type="ECO:0000256" key="4">
    <source>
        <dbReference type="ARBA" id="ARBA00022448"/>
    </source>
</evidence>
<evidence type="ECO:0000256" key="15">
    <source>
        <dbReference type="ARBA" id="ARBA00049128"/>
    </source>
</evidence>
<dbReference type="Pfam" id="PF16209">
    <property type="entry name" value="PhoLip_ATPase_N"/>
    <property type="match status" value="1"/>
</dbReference>
<evidence type="ECO:0000256" key="2">
    <source>
        <dbReference type="ARBA" id="ARBA00004337"/>
    </source>
</evidence>
<keyword evidence="13 19" id="KW-0472">Membrane</keyword>
<keyword evidence="7 17" id="KW-0547">Nucleotide-binding</keyword>
<evidence type="ECO:0000256" key="11">
    <source>
        <dbReference type="ARBA" id="ARBA00022989"/>
    </source>
</evidence>
<dbReference type="GO" id="GO:0005886">
    <property type="term" value="C:plasma membrane"/>
    <property type="evidence" value="ECO:0007669"/>
    <property type="project" value="TreeGrafter"/>
</dbReference>
<feature type="active site" description="4-aspartylphosphate intermediate" evidence="16">
    <location>
        <position position="626"/>
    </location>
</feature>
<dbReference type="PANTHER" id="PTHR24092:SF5">
    <property type="entry name" value="PHOSPHOLIPID-TRANSPORTING ATPASE"/>
    <property type="match status" value="1"/>
</dbReference>
<dbReference type="NCBIfam" id="TIGR01652">
    <property type="entry name" value="ATPase-Plipid"/>
    <property type="match status" value="1"/>
</dbReference>
<dbReference type="FunFam" id="3.40.1110.10:FF:000067">
    <property type="entry name" value="Phospholipid-transporting ATPase"/>
    <property type="match status" value="1"/>
</dbReference>
<dbReference type="InterPro" id="IPR008250">
    <property type="entry name" value="ATPase_P-typ_transduc_dom_A_sf"/>
</dbReference>
<dbReference type="GO" id="GO:0006890">
    <property type="term" value="P:retrograde vesicle-mediated transport, Golgi to endoplasmic reticulum"/>
    <property type="evidence" value="ECO:0007669"/>
    <property type="project" value="TreeGrafter"/>
</dbReference>
<evidence type="ECO:0000256" key="14">
    <source>
        <dbReference type="ARBA" id="ARBA00034036"/>
    </source>
</evidence>
<evidence type="ECO:0000256" key="9">
    <source>
        <dbReference type="ARBA" id="ARBA00022842"/>
    </source>
</evidence>
<dbReference type="InterPro" id="IPR032631">
    <property type="entry name" value="P-type_ATPase_N"/>
</dbReference>
<feature type="binding site" evidence="17">
    <location>
        <position position="783"/>
    </location>
    <ligand>
        <name>ATP</name>
        <dbReference type="ChEBI" id="CHEBI:30616"/>
    </ligand>
</feature>
<dbReference type="InterPro" id="IPR036412">
    <property type="entry name" value="HAD-like_sf"/>
</dbReference>
<dbReference type="GO" id="GO:0140326">
    <property type="term" value="F:ATPase-coupled intramembrane lipid transporter activity"/>
    <property type="evidence" value="ECO:0007669"/>
    <property type="project" value="UniProtKB-EC"/>
</dbReference>
<reference evidence="23 24" key="1">
    <citation type="submission" date="2016-03" db="EMBL/GenBank/DDBJ databases">
        <title>Fine-scale spatial genetic structure of a fungal parasite of coffee scale insects.</title>
        <authorList>
            <person name="Jackson D."/>
            <person name="Zemenick K.A."/>
            <person name="Malloure B."/>
            <person name="Quandt C.A."/>
            <person name="James T.Y."/>
        </authorList>
    </citation>
    <scope>NUCLEOTIDE SEQUENCE [LARGE SCALE GENOMIC DNA]</scope>
    <source>
        <strain evidence="23 24">UM487</strain>
    </source>
</reference>
<feature type="region of interest" description="Disordered" evidence="20">
    <location>
        <begin position="261"/>
        <end position="321"/>
    </location>
</feature>
<keyword evidence="8 17" id="KW-0067">ATP-binding</keyword>
<dbReference type="InterPro" id="IPR001757">
    <property type="entry name" value="P_typ_ATPase"/>
</dbReference>
<evidence type="ECO:0000256" key="20">
    <source>
        <dbReference type="SAM" id="MobiDB-lite"/>
    </source>
</evidence>
<dbReference type="InterPro" id="IPR006539">
    <property type="entry name" value="P-type_ATPase_IV"/>
</dbReference>
<feature type="binding site" evidence="17">
    <location>
        <position position="1023"/>
    </location>
    <ligand>
        <name>ATP</name>
        <dbReference type="ChEBI" id="CHEBI:30616"/>
    </ligand>
</feature>
<keyword evidence="12" id="KW-0445">Lipid transport</keyword>
<dbReference type="OMA" id="IAITTWH"/>
<keyword evidence="10 19" id="KW-1278">Translocase</keyword>
<feature type="compositionally biased region" description="Basic and acidic residues" evidence="20">
    <location>
        <begin position="277"/>
        <end position="295"/>
    </location>
</feature>
<dbReference type="NCBIfam" id="TIGR01494">
    <property type="entry name" value="ATPase_P-type"/>
    <property type="match status" value="2"/>
</dbReference>
<gene>
    <name evidence="23" type="ORF">LLEC1_05559</name>
</gene>
<dbReference type="Gene3D" id="3.40.50.1000">
    <property type="entry name" value="HAD superfamily/HAD-like"/>
    <property type="match status" value="1"/>
</dbReference>
<proteinExistence type="inferred from homology"/>
<dbReference type="InterPro" id="IPR023298">
    <property type="entry name" value="ATPase_P-typ_TM_dom_sf"/>
</dbReference>
<comment type="subcellular location">
    <subcellularLocation>
        <location evidence="2">Endosome membrane</location>
        <topology evidence="2">Multi-pass membrane protein</topology>
    </subcellularLocation>
    <subcellularLocation>
        <location evidence="19">Membrane</location>
        <topology evidence="19">Multi-pass membrane protein</topology>
    </subcellularLocation>
</comment>
<dbReference type="SUPFAM" id="SSF81665">
    <property type="entry name" value="Calcium ATPase, transmembrane domain M"/>
    <property type="match status" value="1"/>
</dbReference>
<evidence type="ECO:0000256" key="7">
    <source>
        <dbReference type="ARBA" id="ARBA00022741"/>
    </source>
</evidence>
<feature type="binding site" evidence="17">
    <location>
        <position position="846"/>
    </location>
    <ligand>
        <name>ATP</name>
        <dbReference type="ChEBI" id="CHEBI:30616"/>
    </ligand>
</feature>
<feature type="compositionally biased region" description="Basic and acidic residues" evidence="20">
    <location>
        <begin position="75"/>
        <end position="102"/>
    </location>
</feature>
<dbReference type="Proteomes" id="UP000243081">
    <property type="component" value="Unassembled WGS sequence"/>
</dbReference>
<feature type="region of interest" description="Disordered" evidence="20">
    <location>
        <begin position="1"/>
        <end position="119"/>
    </location>
</feature>
<protein>
    <recommendedName>
        <fullName evidence="19">Phospholipid-transporting ATPase</fullName>
        <ecNumber evidence="19">7.6.2.1</ecNumber>
    </recommendedName>
</protein>
<comment type="catalytic activity">
    <reaction evidence="15">
        <text>a 1,2-diacyl-sn-glycero-3-phosphoethanolamine(out) + ATP + H2O = a 1,2-diacyl-sn-glycero-3-phosphoethanolamine(in) + ADP + phosphate + H(+)</text>
        <dbReference type="Rhea" id="RHEA:66132"/>
        <dbReference type="ChEBI" id="CHEBI:15377"/>
        <dbReference type="ChEBI" id="CHEBI:15378"/>
        <dbReference type="ChEBI" id="CHEBI:30616"/>
        <dbReference type="ChEBI" id="CHEBI:43474"/>
        <dbReference type="ChEBI" id="CHEBI:64612"/>
        <dbReference type="ChEBI" id="CHEBI:456216"/>
    </reaction>
    <physiologicalReaction direction="left-to-right" evidence="15">
        <dbReference type="Rhea" id="RHEA:66133"/>
    </physiologicalReaction>
</comment>
<feature type="binding site" evidence="17">
    <location>
        <position position="628"/>
    </location>
    <ligand>
        <name>ATP</name>
        <dbReference type="ChEBI" id="CHEBI:30616"/>
    </ligand>
</feature>
<evidence type="ECO:0000259" key="22">
    <source>
        <dbReference type="Pfam" id="PF16212"/>
    </source>
</evidence>
<feature type="transmembrane region" description="Helical" evidence="19">
    <location>
        <begin position="1190"/>
        <end position="1208"/>
    </location>
</feature>
<sequence>MPSSPPYRHTEPPDSPAHDSDSDLDLDIQELDPISTAPTRGSKPEPADNSQKSSRIALRNLRMGGLRRAGKRHRTYGELGHDRDAADEHDDSQRLLGDRDDAQEGEDGAPLLGGRTKDNLGRRMSLSSVLRVPSFMSGTRRGPGDEERPEEDDSSSSRIVPVGSAQPVRYPSNMVSNAKYTPWSFLPVTLYNEFSFFFNMYFLLVALSQIIPALRIGYLSTYIAPLAFVLCITMGKEAWDDIDRRRRDNEANSEEYTILKFAQPSPGPSSRPKKKILKSETMKRGSKKGRADTTDRAGLSDIQEDPDSEPRKPSSTVLEVSRKSKDLAVGDVLRLTKGQRVPADVVILQCSNTETMDVSDSEEQLELGDLVSIDEEAESSSKGKEPAIERRTSVAAAITTGETFIRTDQLDGETDWKLRLASPLTQNIPREELVRLRVNGGKPDKKVNEFIGTVELLPSREEAAQQQASLGQEDGSVTTAALSIDNTAWANTVIASQGSTLAVIMYTGPHTRSALSTSPSRSKTGLLEYEINSLTKILCALTLALSIVLVALEGFENRPGKPWYIQIMRFLVLFSTIVPISLRVNLDMGKTAYGRFIQRDPGIPGAVVRTSTIPEDLGRIEYLLSDKTGTLTQNDMEMKKIHIGTVSYANEAMDEVNSYVRQGFYVQPTTDPATQTMLITPSSTYVNTVAVGATRTRREIGTRVRDVVLALALCHNVTPTTDEENGKEVTSYQASSPDEIAIVKWAESVGLKLASRDRKSMTLAATTTGRPVVRVSILDVFPFTSEGKRMGIIVHFQDDDSKHNRDLSSGDIWFYQKGADTVMSSIVVANDWLDEETSNMAREGLRTLVVGRKRLSYQQYQEFSSRYHEASLAINNRDVGMQKVVAQYLENDLELLGVTGVEDKLQRDIKPSLELLRNAGIKIWMLTGDKVETARCVAVSSKLVARGQYIYTVDKLKRKDNAQEHLDFLRNKTDACLLIDGESLALFLTYFRIEFISVAAEVATLIKEYTKKRVCCIGDGGNDVSMIQAADVGVGIVGKEGRQASLAADFSIEQFCHLVKLLVWHGRNSYKRSAKLAQFVIHRGLIIAVCQTMYSIALKFEPEGLYIDWLMVGYATIYTAAPVLSLVLDKDVDENLANLYPELYKELTTGRSLSYRTFFVWVFVSIYQGGMIQGLSQILTGVENNKKMTAVSYTVLILNELLMVAIEITTWHPIMIVSILGTFVMYIGSMPFLGGYFDLEFIITWGFVWRVLAILSISLVPPYAAKLIRRTMKPPSYRKVQNR</sequence>
<dbReference type="FunFam" id="1.20.1110.10:FF:000048">
    <property type="entry name" value="Phospholipid-transporting ATPase"/>
    <property type="match status" value="1"/>
</dbReference>
<feature type="transmembrane region" description="Helical" evidence="19">
    <location>
        <begin position="1242"/>
        <end position="1264"/>
    </location>
</feature>
<evidence type="ECO:0000256" key="16">
    <source>
        <dbReference type="PIRSR" id="PIRSR606539-1"/>
    </source>
</evidence>
<feature type="binding site" evidence="18">
    <location>
        <position position="626"/>
    </location>
    <ligand>
        <name>Mg(2+)</name>
        <dbReference type="ChEBI" id="CHEBI:18420"/>
    </ligand>
</feature>
<evidence type="ECO:0000313" key="24">
    <source>
        <dbReference type="Proteomes" id="UP000243081"/>
    </source>
</evidence>
<feature type="transmembrane region" description="Helical" evidence="19">
    <location>
        <begin position="1153"/>
        <end position="1170"/>
    </location>
</feature>
<feature type="binding site" evidence="17">
    <location>
        <position position="817"/>
    </location>
    <ligand>
        <name>ATP</name>
        <dbReference type="ChEBI" id="CHEBI:30616"/>
    </ligand>
</feature>
<dbReference type="SUPFAM" id="SSF81653">
    <property type="entry name" value="Calcium ATPase, transduction domain A"/>
    <property type="match status" value="1"/>
</dbReference>
<dbReference type="GO" id="GO:0045332">
    <property type="term" value="P:phospholipid translocation"/>
    <property type="evidence" value="ECO:0007669"/>
    <property type="project" value="TreeGrafter"/>
</dbReference>
<feature type="compositionally biased region" description="Basic and acidic residues" evidence="20">
    <location>
        <begin position="8"/>
        <end position="21"/>
    </location>
</feature>
<keyword evidence="4" id="KW-0813">Transport</keyword>
<dbReference type="GO" id="GO:0005802">
    <property type="term" value="C:trans-Golgi network"/>
    <property type="evidence" value="ECO:0007669"/>
    <property type="project" value="TreeGrafter"/>
</dbReference>
<comment type="catalytic activity">
    <reaction evidence="14 19">
        <text>ATP + H2O + phospholipidSide 1 = ADP + phosphate + phospholipidSide 2.</text>
        <dbReference type="EC" id="7.6.2.1"/>
    </reaction>
</comment>
<dbReference type="Gene3D" id="2.70.150.10">
    <property type="entry name" value="Calcium-transporting ATPase, cytoplasmic transduction domain A"/>
    <property type="match status" value="1"/>
</dbReference>
<keyword evidence="24" id="KW-1185">Reference proteome</keyword>
<keyword evidence="11 19" id="KW-1133">Transmembrane helix</keyword>